<feature type="region of interest" description="Disordered" evidence="1">
    <location>
        <begin position="49"/>
        <end position="74"/>
    </location>
</feature>
<gene>
    <name evidence="2" type="ORF">WDS16_16705</name>
</gene>
<dbReference type="RefSeq" id="WP_338886343.1">
    <property type="nucleotide sequence ID" value="NZ_CP147846.1"/>
</dbReference>
<name>A0ABZ2PFB4_9NOCA</name>
<evidence type="ECO:0000313" key="3">
    <source>
        <dbReference type="Proteomes" id="UP001432000"/>
    </source>
</evidence>
<dbReference type="EMBL" id="CP147846">
    <property type="protein sequence ID" value="WXG66905.1"/>
    <property type="molecule type" value="Genomic_DNA"/>
</dbReference>
<protein>
    <submittedName>
        <fullName evidence="2">Uncharacterized protein</fullName>
    </submittedName>
</protein>
<evidence type="ECO:0000313" key="2">
    <source>
        <dbReference type="EMBL" id="WXG66905.1"/>
    </source>
</evidence>
<sequence length="100" mass="10775">MDQFLDRITLRANDLQPSRFVRAVPTIMTPGSLDGGNVSVYGLHTTQLTSGNGGPAQAARSLVNPEPRTTTPLLDEPLVQRPNRTSIAQGFDIDIDTSLT</sequence>
<keyword evidence="3" id="KW-1185">Reference proteome</keyword>
<evidence type="ECO:0000256" key="1">
    <source>
        <dbReference type="SAM" id="MobiDB-lite"/>
    </source>
</evidence>
<accession>A0ABZ2PFB4</accession>
<organism evidence="2 3">
    <name type="scientific">Rhodococcus sovatensis</name>
    <dbReference type="NCBI Taxonomy" id="1805840"/>
    <lineage>
        <taxon>Bacteria</taxon>
        <taxon>Bacillati</taxon>
        <taxon>Actinomycetota</taxon>
        <taxon>Actinomycetes</taxon>
        <taxon>Mycobacteriales</taxon>
        <taxon>Nocardiaceae</taxon>
        <taxon>Rhodococcus</taxon>
    </lineage>
</organism>
<dbReference type="Proteomes" id="UP001432000">
    <property type="component" value="Chromosome"/>
</dbReference>
<reference evidence="2 3" key="1">
    <citation type="submission" date="2024-03" db="EMBL/GenBank/DDBJ databases">
        <title>Natural products discovery in diverse microorganisms through a two-stage MS feature dereplication strategy.</title>
        <authorList>
            <person name="Zhang R."/>
        </authorList>
    </citation>
    <scope>NUCLEOTIDE SEQUENCE [LARGE SCALE GENOMIC DNA]</scope>
    <source>
        <strain evidence="2 3">18930</strain>
    </source>
</reference>
<proteinExistence type="predicted"/>